<dbReference type="GO" id="GO:0009159">
    <property type="term" value="P:deoxyribonucleoside monophosphate catabolic process"/>
    <property type="evidence" value="ECO:0007669"/>
    <property type="project" value="InterPro"/>
</dbReference>
<dbReference type="Gene3D" id="3.40.50.450">
    <property type="match status" value="1"/>
</dbReference>
<dbReference type="Gene3D" id="3.60.130.10">
    <property type="entry name" value="Clavaminate synthase-like"/>
    <property type="match status" value="2"/>
</dbReference>
<dbReference type="UniPathway" id="UPA00118"/>
<comment type="caution">
    <text evidence="13">Lacks conserved residue(s) required for the propagation of feature annotation.</text>
</comment>
<dbReference type="Pfam" id="PF06155">
    <property type="entry name" value="GBBH-like_N"/>
    <property type="match status" value="1"/>
</dbReference>
<feature type="binding site" description="in other chain" evidence="13">
    <location>
        <position position="392"/>
    </location>
    <ligand>
        <name>substrate</name>
        <note>ligand shared between homodimeric partners</note>
    </ligand>
</feature>
<evidence type="ECO:0000256" key="8">
    <source>
        <dbReference type="ARBA" id="ARBA00023002"/>
    </source>
</evidence>
<evidence type="ECO:0000256" key="2">
    <source>
        <dbReference type="ARBA" id="ARBA00005022"/>
    </source>
</evidence>
<evidence type="ECO:0000256" key="7">
    <source>
        <dbReference type="ARBA" id="ARBA00022873"/>
    </source>
</evidence>
<dbReference type="GO" id="GO:0006163">
    <property type="term" value="P:purine nucleotide metabolic process"/>
    <property type="evidence" value="ECO:0007669"/>
    <property type="project" value="UniProtKB-ARBA"/>
</dbReference>
<evidence type="ECO:0000256" key="6">
    <source>
        <dbReference type="ARBA" id="ARBA00022801"/>
    </source>
</evidence>
<dbReference type="SUPFAM" id="SSF52309">
    <property type="entry name" value="N-(deoxy)ribosyltransferase-like"/>
    <property type="match status" value="1"/>
</dbReference>
<dbReference type="GO" id="GO:0016706">
    <property type="term" value="F:2-oxoglutarate-dependent dioxygenase activity"/>
    <property type="evidence" value="ECO:0007669"/>
    <property type="project" value="UniProtKB-ARBA"/>
</dbReference>
<dbReference type="InParanoid" id="A0A1X7UBM4"/>
<dbReference type="InterPro" id="IPR051239">
    <property type="entry name" value="2'-dNMP_N-hydrolase"/>
</dbReference>
<keyword evidence="11 13" id="KW-0326">Glycosidase</keyword>
<dbReference type="Pfam" id="PF05014">
    <property type="entry name" value="Nuc_deoxyrib_tr"/>
    <property type="match status" value="1"/>
</dbReference>
<dbReference type="InterPro" id="IPR010376">
    <property type="entry name" value="GBBH-like_N"/>
</dbReference>
<dbReference type="GO" id="GO:0046872">
    <property type="term" value="F:metal ion binding"/>
    <property type="evidence" value="ECO:0007669"/>
    <property type="project" value="UniProtKB-KW"/>
</dbReference>
<dbReference type="GO" id="GO:0005634">
    <property type="term" value="C:nucleus"/>
    <property type="evidence" value="ECO:0007669"/>
    <property type="project" value="UniProtKB-SubCell"/>
</dbReference>
<comment type="catalytic activity">
    <reaction evidence="13">
        <text>a purine 2'-deoxyribonucleoside 5'-phosphate + H2O = a purine nucleobase + 2-deoxy-D-ribose 5-phosphate</text>
        <dbReference type="Rhea" id="RHEA:51132"/>
        <dbReference type="ChEBI" id="CHEBI:15377"/>
        <dbReference type="ChEBI" id="CHEBI:26386"/>
        <dbReference type="ChEBI" id="CHEBI:62877"/>
        <dbReference type="ChEBI" id="CHEBI:142198"/>
    </reaction>
</comment>
<comment type="catalytic activity">
    <reaction evidence="13">
        <text>a pyrimidine 2'-deoxyribonucleoside 5'-phosphate + H2O = a pyrimidine nucleobase + 2-deoxy-D-ribose 5-phosphate</text>
        <dbReference type="Rhea" id="RHEA:57852"/>
        <dbReference type="ChEBI" id="CHEBI:15377"/>
        <dbReference type="ChEBI" id="CHEBI:26432"/>
        <dbReference type="ChEBI" id="CHEBI:62877"/>
        <dbReference type="ChEBI" id="CHEBI:142209"/>
    </reaction>
</comment>
<dbReference type="OrthoDB" id="18087at2759"/>
<dbReference type="Pfam" id="PF02668">
    <property type="entry name" value="TauD"/>
    <property type="match status" value="1"/>
</dbReference>
<feature type="binding site" evidence="13">
    <location>
        <begin position="417"/>
        <end position="419"/>
    </location>
    <ligand>
        <name>substrate</name>
        <note>ligand shared between homodimeric partners</note>
    </ligand>
</feature>
<dbReference type="InterPro" id="IPR038492">
    <property type="entry name" value="GBBH-like_N_sf"/>
</dbReference>
<keyword evidence="7" id="KW-0124">Carnitine biosynthesis</keyword>
<organism evidence="16">
    <name type="scientific">Amphimedon queenslandica</name>
    <name type="common">Sponge</name>
    <dbReference type="NCBI Taxonomy" id="400682"/>
    <lineage>
        <taxon>Eukaryota</taxon>
        <taxon>Metazoa</taxon>
        <taxon>Porifera</taxon>
        <taxon>Demospongiae</taxon>
        <taxon>Heteroscleromorpha</taxon>
        <taxon>Haplosclerida</taxon>
        <taxon>Niphatidae</taxon>
        <taxon>Amphimedon</taxon>
    </lineage>
</organism>
<evidence type="ECO:0000256" key="5">
    <source>
        <dbReference type="ARBA" id="ARBA00022723"/>
    </source>
</evidence>
<dbReference type="GO" id="GO:0045329">
    <property type="term" value="P:carnitine biosynthetic process"/>
    <property type="evidence" value="ECO:0007669"/>
    <property type="project" value="UniProtKB-UniPathway"/>
</dbReference>
<keyword evidence="10 13" id="KW-0546">Nucleotide metabolism</keyword>
<keyword evidence="13" id="KW-0963">Cytoplasm</keyword>
<dbReference type="GO" id="GO:0005737">
    <property type="term" value="C:cytoplasm"/>
    <property type="evidence" value="ECO:0007669"/>
    <property type="project" value="UniProtKB-SubCell"/>
</dbReference>
<evidence type="ECO:0000256" key="10">
    <source>
        <dbReference type="ARBA" id="ARBA00023080"/>
    </source>
</evidence>
<comment type="cofactor">
    <cofactor evidence="1">
        <name>Fe(2+)</name>
        <dbReference type="ChEBI" id="CHEBI:29033"/>
    </cofactor>
</comment>
<dbReference type="AlphaFoldDB" id="A0A1X7UBM4"/>
<dbReference type="InterPro" id="IPR042098">
    <property type="entry name" value="TauD-like_sf"/>
</dbReference>
<keyword evidence="8" id="KW-0560">Oxidoreductase</keyword>
<feature type="domain" description="Gamma-butyrobetaine hydroxylase-like N-terminal" evidence="15">
    <location>
        <begin position="47"/>
        <end position="112"/>
    </location>
</feature>
<keyword evidence="13" id="KW-0539">Nucleus</keyword>
<evidence type="ECO:0000256" key="9">
    <source>
        <dbReference type="ARBA" id="ARBA00023004"/>
    </source>
</evidence>
<keyword evidence="6 13" id="KW-0378">Hydrolase</keyword>
<dbReference type="SUPFAM" id="SSF51197">
    <property type="entry name" value="Clavaminate synthase-like"/>
    <property type="match status" value="2"/>
</dbReference>
<dbReference type="FunFam" id="3.40.50.450:FF:000019">
    <property type="entry name" value="2'-deoxynucleoside 5'-phosphate N-hydrolase 1"/>
    <property type="match status" value="1"/>
</dbReference>
<evidence type="ECO:0000256" key="1">
    <source>
        <dbReference type="ARBA" id="ARBA00001954"/>
    </source>
</evidence>
<comment type="function">
    <text evidence="13">Catalyzes the cleavage of the N-glycosidic bond of deoxyribonucleoside 5'-monophosphates to yield deoxyribose 5-phosphate and a purine or pyrimidine base.</text>
</comment>
<comment type="similarity">
    <text evidence="13">Belongs to the 2'-deoxynucleoside 5'-phosphate N-hydrolase 1 family.</text>
</comment>
<accession>A0A1X7UBM4</accession>
<comment type="subunit">
    <text evidence="4 13">Monomer and homodimer.</text>
</comment>
<dbReference type="Gene3D" id="3.30.2020.30">
    <property type="match status" value="1"/>
</dbReference>
<name>A0A1X7UBM4_AMPQE</name>
<comment type="similarity">
    <text evidence="3">Belongs to the gamma-BBH/TMLD family.</text>
</comment>
<comment type="catalytic activity">
    <reaction evidence="12">
        <text>5-hydroxymethyl-dUMP + H2O = 5-hydroxymethyluracil + 2-deoxy-D-ribose 5-phosphate</text>
        <dbReference type="Rhea" id="RHEA:77099"/>
        <dbReference type="ChEBI" id="CHEBI:15377"/>
        <dbReference type="ChEBI" id="CHEBI:16964"/>
        <dbReference type="ChEBI" id="CHEBI:62877"/>
        <dbReference type="ChEBI" id="CHEBI:90409"/>
    </reaction>
    <physiologicalReaction direction="left-to-right" evidence="12">
        <dbReference type="Rhea" id="RHEA:77100"/>
    </physiologicalReaction>
</comment>
<keyword evidence="9" id="KW-0408">Iron</keyword>
<evidence type="ECO:0000256" key="11">
    <source>
        <dbReference type="ARBA" id="ARBA00023295"/>
    </source>
</evidence>
<proteinExistence type="inferred from homology"/>
<evidence type="ECO:0000259" key="14">
    <source>
        <dbReference type="Pfam" id="PF02668"/>
    </source>
</evidence>
<dbReference type="InterPro" id="IPR003819">
    <property type="entry name" value="TauD/TfdA-like"/>
</dbReference>
<dbReference type="PANTHER" id="PTHR15364:SF0">
    <property type="entry name" value="2'-DEOXYNUCLEOSIDE 5'-PHOSPHATE N-HYDROLASE 1"/>
    <property type="match status" value="1"/>
</dbReference>
<dbReference type="PANTHER" id="PTHR15364">
    <property type="entry name" value="2'-DEOXYNUCLEOSIDE 5'-PHOSPHATE N-HYDROLASE 1"/>
    <property type="match status" value="1"/>
</dbReference>
<comment type="pathway">
    <text evidence="2">Amine and polyamine biosynthesis; carnitine biosynthesis.</text>
</comment>
<evidence type="ECO:0000256" key="3">
    <source>
        <dbReference type="ARBA" id="ARBA00008654"/>
    </source>
</evidence>
<dbReference type="EnsemblMetazoa" id="Aqu2.1.24894_001">
    <property type="protein sequence ID" value="Aqu2.1.24894_001"/>
    <property type="gene ID" value="Aqu2.1.24894"/>
</dbReference>
<dbReference type="GO" id="GO:0009116">
    <property type="term" value="P:nucleoside metabolic process"/>
    <property type="evidence" value="ECO:0007669"/>
    <property type="project" value="UniProtKB-UniRule"/>
</dbReference>
<evidence type="ECO:0000259" key="15">
    <source>
        <dbReference type="Pfam" id="PF06155"/>
    </source>
</evidence>
<dbReference type="InterPro" id="IPR028607">
    <property type="entry name" value="DNPH1"/>
</dbReference>
<dbReference type="STRING" id="400682.A0A1X7UBM4"/>
<dbReference type="InterPro" id="IPR007710">
    <property type="entry name" value="Nucleoside_deoxyribTrfase"/>
</dbReference>
<keyword evidence="5" id="KW-0479">Metal-binding</keyword>
<feature type="domain" description="TauD/TfdA-like" evidence="14">
    <location>
        <begin position="242"/>
        <end position="297"/>
    </location>
</feature>
<evidence type="ECO:0000313" key="16">
    <source>
        <dbReference type="EnsemblMetazoa" id="Aqu2.1.24894_001"/>
    </source>
</evidence>
<sequence>MNSLTASMWCLPRELRSARIDLFSRKALLIARSLSSSPLPPPPSITQDGKSLSIPDPSYPGRYHAIWLRHHCQCPECMASTGQRTVPLSILSGSVRLTGAKVEGNRLQMDWELTNGDPHSGYIDMDWLKANNYSKESLSAYNASIEPTVGKTLPVMEHKEIIDSTGGLWKWLYNLNNTGACLIKNVPQDLSSYRKMVESVCPVLKTIYGEFFDVKIETDPINIAYTDEALDFHMDLDEIDGYYEAYCTFKRLIDESPYKLEHQFSPGDVMSFNNQRILHGRSAINRNGGIRHLVGCYLNIDSFSTMAAARRIYFAASIRAGRGDSHLYYKIVSILKKYGTVLTEHVGDPTLTELGDSHMTDKEIHKRDMDWLRSSHVLVAEVTQPSLGVGYEIGRAIEMNKNILCLFRPSDTEKRLSAMIRGAENGKSVIVKDYKQEDIENLLESYFSETV</sequence>
<evidence type="ECO:0000256" key="13">
    <source>
        <dbReference type="HAMAP-Rule" id="MF_03036"/>
    </source>
</evidence>
<feature type="binding site" description="in other chain" evidence="13">
    <location>
        <position position="328"/>
    </location>
    <ligand>
        <name>substrate</name>
        <note>ligand shared between homodimeric partners</note>
    </ligand>
</feature>
<comment type="subcellular location">
    <subcellularLocation>
        <location evidence="13">Cytoplasm</location>
    </subcellularLocation>
    <subcellularLocation>
        <location evidence="13">Nucleus</location>
    </subcellularLocation>
</comment>
<evidence type="ECO:0000256" key="4">
    <source>
        <dbReference type="ARBA" id="ARBA00011407"/>
    </source>
</evidence>
<dbReference type="EC" id="3.2.2.-" evidence="13"/>
<evidence type="ECO:0000256" key="12">
    <source>
        <dbReference type="ARBA" id="ARBA00047460"/>
    </source>
</evidence>
<dbReference type="HAMAP" id="MF_03036">
    <property type="entry name" value="Nuc_phosphate_hydrolase"/>
    <property type="match status" value="1"/>
</dbReference>
<dbReference type="GO" id="GO:0070694">
    <property type="term" value="F:5-hydroxymethyl-dUMP N-hydrolase activity"/>
    <property type="evidence" value="ECO:0007669"/>
    <property type="project" value="InterPro"/>
</dbReference>
<dbReference type="GO" id="GO:0042802">
    <property type="term" value="F:identical protein binding"/>
    <property type="evidence" value="ECO:0007669"/>
    <property type="project" value="UniProtKB-ARBA"/>
</dbReference>
<reference evidence="16" key="1">
    <citation type="submission" date="2017-05" db="UniProtKB">
        <authorList>
            <consortium name="EnsemblMetazoa"/>
        </authorList>
    </citation>
    <scope>IDENTIFICATION</scope>
</reference>
<protein>
    <recommendedName>
        <fullName evidence="13">Putative 2'-deoxynucleoside 5'-phosphate N-hydrolase 1</fullName>
        <ecNumber evidence="13">3.2.2.-</ecNumber>
    </recommendedName>
</protein>